<dbReference type="EMBL" id="JAYMYR010000011">
    <property type="protein sequence ID" value="KAK7333759.1"/>
    <property type="molecule type" value="Genomic_DNA"/>
</dbReference>
<protein>
    <submittedName>
        <fullName evidence="1">Uncharacterized protein</fullName>
    </submittedName>
</protein>
<organism evidence="1 2">
    <name type="scientific">Phaseolus coccineus</name>
    <name type="common">Scarlet runner bean</name>
    <name type="synonym">Phaseolus multiflorus</name>
    <dbReference type="NCBI Taxonomy" id="3886"/>
    <lineage>
        <taxon>Eukaryota</taxon>
        <taxon>Viridiplantae</taxon>
        <taxon>Streptophyta</taxon>
        <taxon>Embryophyta</taxon>
        <taxon>Tracheophyta</taxon>
        <taxon>Spermatophyta</taxon>
        <taxon>Magnoliopsida</taxon>
        <taxon>eudicotyledons</taxon>
        <taxon>Gunneridae</taxon>
        <taxon>Pentapetalae</taxon>
        <taxon>rosids</taxon>
        <taxon>fabids</taxon>
        <taxon>Fabales</taxon>
        <taxon>Fabaceae</taxon>
        <taxon>Papilionoideae</taxon>
        <taxon>50 kb inversion clade</taxon>
        <taxon>NPAAA clade</taxon>
        <taxon>indigoferoid/millettioid clade</taxon>
        <taxon>Phaseoleae</taxon>
        <taxon>Phaseolus</taxon>
    </lineage>
</organism>
<dbReference type="AlphaFoldDB" id="A0AAN9LGH4"/>
<comment type="caution">
    <text evidence="1">The sequence shown here is derived from an EMBL/GenBank/DDBJ whole genome shotgun (WGS) entry which is preliminary data.</text>
</comment>
<reference evidence="1 2" key="1">
    <citation type="submission" date="2024-01" db="EMBL/GenBank/DDBJ databases">
        <title>The genomes of 5 underutilized Papilionoideae crops provide insights into root nodulation and disease resistanc.</title>
        <authorList>
            <person name="Jiang F."/>
        </authorList>
    </citation>
    <scope>NUCLEOTIDE SEQUENCE [LARGE SCALE GENOMIC DNA]</scope>
    <source>
        <strain evidence="1">JINMINGXINNONG_FW02</strain>
        <tissue evidence="1">Leaves</tissue>
    </source>
</reference>
<proteinExistence type="predicted"/>
<gene>
    <name evidence="1" type="ORF">VNO80_30536</name>
</gene>
<evidence type="ECO:0000313" key="1">
    <source>
        <dbReference type="EMBL" id="KAK7333759.1"/>
    </source>
</evidence>
<dbReference type="Proteomes" id="UP001374584">
    <property type="component" value="Unassembled WGS sequence"/>
</dbReference>
<evidence type="ECO:0000313" key="2">
    <source>
        <dbReference type="Proteomes" id="UP001374584"/>
    </source>
</evidence>
<name>A0AAN9LGH4_PHACN</name>
<keyword evidence="2" id="KW-1185">Reference proteome</keyword>
<sequence>MNIDFIVNDYVEPIHTNDIGFIDLVNDFTDKLDYEIVVSTDPMYAFAQTNGDICTDFIIANDILKPYNDCTHDANVAYTNPELEFLNLVNFLKWKNSQIAVTAIVPYVKK</sequence>
<accession>A0AAN9LGH4</accession>